<dbReference type="FunFam" id="3.40.50.460:FF:000002">
    <property type="entry name" value="ATP-dependent 6-phosphofructokinase"/>
    <property type="match status" value="1"/>
</dbReference>
<evidence type="ECO:0000256" key="2">
    <source>
        <dbReference type="ARBA" id="ARBA00002659"/>
    </source>
</evidence>
<comment type="similarity">
    <text evidence="15">Belongs to the phosphofructokinase type A (PFKA) family. ATP-dependent PFK group I subfamily. Prokaryotic clade 'B1' sub-subfamily.</text>
</comment>
<dbReference type="Pfam" id="PF00365">
    <property type="entry name" value="PFK"/>
    <property type="match status" value="1"/>
</dbReference>
<dbReference type="GO" id="GO:0042802">
    <property type="term" value="F:identical protein binding"/>
    <property type="evidence" value="ECO:0007669"/>
    <property type="project" value="TreeGrafter"/>
</dbReference>
<dbReference type="AlphaFoldDB" id="A0AAE3AIK7"/>
<dbReference type="PROSITE" id="PS00433">
    <property type="entry name" value="PHOSPHOFRUCTOKINASE"/>
    <property type="match status" value="1"/>
</dbReference>
<evidence type="ECO:0000313" key="17">
    <source>
        <dbReference type="EMBL" id="MCC2135460.1"/>
    </source>
</evidence>
<dbReference type="EC" id="2.7.1.11" evidence="15"/>
<feature type="binding site" description="in other chain" evidence="15">
    <location>
        <begin position="252"/>
        <end position="255"/>
    </location>
    <ligand>
        <name>substrate</name>
        <note>ligand shared between dimeric partners</note>
    </ligand>
</feature>
<comment type="catalytic activity">
    <reaction evidence="14 15">
        <text>beta-D-fructose 6-phosphate + ATP = beta-D-fructose 1,6-bisphosphate + ADP + H(+)</text>
        <dbReference type="Rhea" id="RHEA:16109"/>
        <dbReference type="ChEBI" id="CHEBI:15378"/>
        <dbReference type="ChEBI" id="CHEBI:30616"/>
        <dbReference type="ChEBI" id="CHEBI:32966"/>
        <dbReference type="ChEBI" id="CHEBI:57634"/>
        <dbReference type="ChEBI" id="CHEBI:456216"/>
        <dbReference type="EC" id="2.7.1.11"/>
    </reaction>
</comment>
<comment type="pathway">
    <text evidence="4 15">Carbohydrate degradation; glycolysis; D-glyceraldehyde 3-phosphate and glycerone phosphate from D-glucose: step 3/4.</text>
</comment>
<dbReference type="PIRSF" id="PIRSF000532">
    <property type="entry name" value="ATP_PFK_prok"/>
    <property type="match status" value="1"/>
</dbReference>
<evidence type="ECO:0000256" key="11">
    <source>
        <dbReference type="ARBA" id="ARBA00022840"/>
    </source>
</evidence>
<dbReference type="InterPro" id="IPR000023">
    <property type="entry name" value="Phosphofructokinase_dom"/>
</dbReference>
<evidence type="ECO:0000256" key="13">
    <source>
        <dbReference type="ARBA" id="ARBA00023152"/>
    </source>
</evidence>
<dbReference type="FunFam" id="3.40.50.450:FF:000001">
    <property type="entry name" value="ATP-dependent 6-phosphofructokinase"/>
    <property type="match status" value="1"/>
</dbReference>
<evidence type="ECO:0000256" key="4">
    <source>
        <dbReference type="ARBA" id="ARBA00004679"/>
    </source>
</evidence>
<keyword evidence="12 15" id="KW-0460">Magnesium</keyword>
<dbReference type="Gene3D" id="3.40.50.460">
    <property type="entry name" value="Phosphofructokinase domain"/>
    <property type="match status" value="1"/>
</dbReference>
<dbReference type="GO" id="GO:0016208">
    <property type="term" value="F:AMP binding"/>
    <property type="evidence" value="ECO:0007669"/>
    <property type="project" value="TreeGrafter"/>
</dbReference>
<dbReference type="GO" id="GO:0030388">
    <property type="term" value="P:fructose 1,6-bisphosphate metabolic process"/>
    <property type="evidence" value="ECO:0007669"/>
    <property type="project" value="TreeGrafter"/>
</dbReference>
<comment type="subunit">
    <text evidence="15">Homotetramer.</text>
</comment>
<dbReference type="NCBIfam" id="TIGR02482">
    <property type="entry name" value="PFKA_ATP"/>
    <property type="match status" value="1"/>
</dbReference>
<evidence type="ECO:0000256" key="6">
    <source>
        <dbReference type="ARBA" id="ARBA00022533"/>
    </source>
</evidence>
<feature type="binding site" description="in other chain" evidence="15">
    <location>
        <begin position="216"/>
        <end position="218"/>
    </location>
    <ligand>
        <name>ADP</name>
        <dbReference type="ChEBI" id="CHEBI:456216"/>
        <note>allosteric activator; ligand shared between dimeric partners</note>
    </ligand>
</feature>
<dbReference type="GO" id="GO:0070095">
    <property type="term" value="F:fructose-6-phosphate binding"/>
    <property type="evidence" value="ECO:0007669"/>
    <property type="project" value="TreeGrafter"/>
</dbReference>
<accession>A0AAE3AIK7</accession>
<comment type="function">
    <text evidence="2 15">Catalyzes the phosphorylation of D-fructose 6-phosphate to fructose 1,6-bisphosphate by ATP, the first committing step of glycolysis.</text>
</comment>
<feature type="binding site" description="in other chain" evidence="15">
    <location>
        <position position="225"/>
    </location>
    <ligand>
        <name>substrate</name>
        <note>ligand shared between dimeric partners</note>
    </ligand>
</feature>
<keyword evidence="11 15" id="KW-0067">ATP-binding</keyword>
<evidence type="ECO:0000259" key="16">
    <source>
        <dbReference type="Pfam" id="PF00365"/>
    </source>
</evidence>
<evidence type="ECO:0000256" key="1">
    <source>
        <dbReference type="ARBA" id="ARBA00001946"/>
    </source>
</evidence>
<evidence type="ECO:0000256" key="12">
    <source>
        <dbReference type="ARBA" id="ARBA00022842"/>
    </source>
</evidence>
<feature type="binding site" description="in other chain" evidence="15">
    <location>
        <begin position="127"/>
        <end position="129"/>
    </location>
    <ligand>
        <name>substrate</name>
        <note>ligand shared between dimeric partners</note>
    </ligand>
</feature>
<keyword evidence="10 15" id="KW-0418">Kinase</keyword>
<evidence type="ECO:0000313" key="18">
    <source>
        <dbReference type="Proteomes" id="UP001199424"/>
    </source>
</evidence>
<comment type="caution">
    <text evidence="15">Lacks conserved residue(s) required for the propagation of feature annotation.</text>
</comment>
<keyword evidence="7 15" id="KW-0808">Transferase</keyword>
<feature type="binding site" evidence="15">
    <location>
        <position position="246"/>
    </location>
    <ligand>
        <name>substrate</name>
        <note>ligand shared between dimeric partners</note>
    </ligand>
</feature>
<dbReference type="Gene3D" id="3.40.50.450">
    <property type="match status" value="1"/>
</dbReference>
<dbReference type="GO" id="GO:0048029">
    <property type="term" value="F:monosaccharide binding"/>
    <property type="evidence" value="ECO:0007669"/>
    <property type="project" value="TreeGrafter"/>
</dbReference>
<dbReference type="InterPro" id="IPR015912">
    <property type="entry name" value="Phosphofructokinase_CS"/>
</dbReference>
<feature type="domain" description="Phosphofructokinase" evidence="16">
    <location>
        <begin position="5"/>
        <end position="278"/>
    </location>
</feature>
<comment type="subcellular location">
    <subcellularLocation>
        <location evidence="3 15">Cytoplasm</location>
    </subcellularLocation>
</comment>
<feature type="binding site" evidence="15">
    <location>
        <position position="13"/>
    </location>
    <ligand>
        <name>ATP</name>
        <dbReference type="ChEBI" id="CHEBI:30616"/>
    </ligand>
</feature>
<dbReference type="PRINTS" id="PR00476">
    <property type="entry name" value="PHFRCTKINASE"/>
</dbReference>
<evidence type="ECO:0000256" key="7">
    <source>
        <dbReference type="ARBA" id="ARBA00022679"/>
    </source>
</evidence>
<feature type="binding site" description="in other chain" evidence="15">
    <location>
        <position position="213"/>
    </location>
    <ligand>
        <name>ADP</name>
        <dbReference type="ChEBI" id="CHEBI:456216"/>
        <note>allosteric activator; ligand shared between dimeric partners</note>
    </ligand>
</feature>
<dbReference type="GO" id="GO:0005945">
    <property type="term" value="C:6-phosphofructokinase complex"/>
    <property type="evidence" value="ECO:0007669"/>
    <property type="project" value="TreeGrafter"/>
</dbReference>
<dbReference type="EMBL" id="JAJEQC010000001">
    <property type="protein sequence ID" value="MCC2135460.1"/>
    <property type="molecule type" value="Genomic_DNA"/>
</dbReference>
<evidence type="ECO:0000256" key="15">
    <source>
        <dbReference type="HAMAP-Rule" id="MF_00339"/>
    </source>
</evidence>
<comment type="activity regulation">
    <text evidence="15">Allosterically activated by ADP and other diphosphonucleosides, and allosterically inhibited by phosphoenolpyruvate.</text>
</comment>
<comment type="cofactor">
    <cofactor evidence="1 15">
        <name>Mg(2+)</name>
        <dbReference type="ChEBI" id="CHEBI:18420"/>
    </cofactor>
</comment>
<evidence type="ECO:0000256" key="3">
    <source>
        <dbReference type="ARBA" id="ARBA00004496"/>
    </source>
</evidence>
<evidence type="ECO:0000256" key="8">
    <source>
        <dbReference type="ARBA" id="ARBA00022723"/>
    </source>
</evidence>
<dbReference type="HAMAP" id="MF_00339">
    <property type="entry name" value="Phosphofructokinase_I_B1"/>
    <property type="match status" value="1"/>
</dbReference>
<dbReference type="GO" id="GO:0005524">
    <property type="term" value="F:ATP binding"/>
    <property type="evidence" value="ECO:0007669"/>
    <property type="project" value="UniProtKB-UniRule"/>
</dbReference>
<proteinExistence type="inferred from homology"/>
<dbReference type="PANTHER" id="PTHR13697">
    <property type="entry name" value="PHOSPHOFRUCTOKINASE"/>
    <property type="match status" value="1"/>
</dbReference>
<evidence type="ECO:0000256" key="10">
    <source>
        <dbReference type="ARBA" id="ARBA00022777"/>
    </source>
</evidence>
<dbReference type="InterPro" id="IPR012003">
    <property type="entry name" value="ATP_PFK_prok-type"/>
</dbReference>
<dbReference type="PANTHER" id="PTHR13697:SF4">
    <property type="entry name" value="ATP-DEPENDENT 6-PHOSPHOFRUCTOKINASE"/>
    <property type="match status" value="1"/>
</dbReference>
<protein>
    <recommendedName>
        <fullName evidence="15">ATP-dependent 6-phosphofructokinase</fullName>
        <shortName evidence="15">ATP-PFK</shortName>
        <shortName evidence="15">Phosphofructokinase</shortName>
        <ecNumber evidence="15">2.7.1.11</ecNumber>
    </recommendedName>
    <alternativeName>
        <fullName evidence="15">Phosphohexokinase</fullName>
    </alternativeName>
</protein>
<comment type="caution">
    <text evidence="17">The sequence shown here is derived from an EMBL/GenBank/DDBJ whole genome shotgun (WGS) entry which is preliminary data.</text>
</comment>
<sequence>MCAKKIAVLTSGGDAPGMNAAVRAVVRTAISFGMEVYGVRHGYNGLLTGEVQKMELRSVSNIIQHGGTALFTARSPEFNTPEGVQKAAAKCRELGIDGVVVVGGDGSFRGARDLTGAGVPCIGVPGTIDNDISSSEYTIGYDTAMNTAMEMIDRIRDTTESHDRCSVVEVMGRRCGDIALNTGIAVGAIATLVPEVKYDFEKDIIERIRYAQKTGKRHFIVVVAEGVGHSEDICKRIQEETGIESRATILGHVQRGGSPTLRDRVVASQMGYHAVELLRDGKSNRVVVMQGERIVDFDITEALEMPRVFDEKLYKISQDLSR</sequence>
<keyword evidence="9 15" id="KW-0547">Nucleotide-binding</keyword>
<dbReference type="InterPro" id="IPR035966">
    <property type="entry name" value="PKF_sf"/>
</dbReference>
<feature type="active site" description="Proton acceptor" evidence="15">
    <location>
        <position position="129"/>
    </location>
</feature>
<keyword evidence="13 15" id="KW-0324">Glycolysis</keyword>
<dbReference type="SUPFAM" id="SSF53784">
    <property type="entry name" value="Phosphofructokinase"/>
    <property type="match status" value="1"/>
</dbReference>
<dbReference type="GO" id="GO:0046872">
    <property type="term" value="F:metal ion binding"/>
    <property type="evidence" value="ECO:0007669"/>
    <property type="project" value="UniProtKB-KW"/>
</dbReference>
<dbReference type="RefSeq" id="WP_308448121.1">
    <property type="nucleotide sequence ID" value="NZ_JAJEQC010000001.1"/>
</dbReference>
<feature type="binding site" description="in other chain" evidence="15">
    <location>
        <begin position="171"/>
        <end position="173"/>
    </location>
    <ligand>
        <name>substrate</name>
        <note>ligand shared between dimeric partners</note>
    </ligand>
</feature>
<evidence type="ECO:0000256" key="5">
    <source>
        <dbReference type="ARBA" id="ARBA00022490"/>
    </source>
</evidence>
<dbReference type="InterPro" id="IPR022953">
    <property type="entry name" value="ATP_PFK"/>
</dbReference>
<feature type="binding site" evidence="15">
    <location>
        <begin position="74"/>
        <end position="75"/>
    </location>
    <ligand>
        <name>ATP</name>
        <dbReference type="ChEBI" id="CHEBI:30616"/>
    </ligand>
</feature>
<keyword evidence="5 15" id="KW-0963">Cytoplasm</keyword>
<feature type="binding site" evidence="15">
    <location>
        <begin position="23"/>
        <end position="27"/>
    </location>
    <ligand>
        <name>ADP</name>
        <dbReference type="ChEBI" id="CHEBI:456216"/>
        <note>allosteric activator; ligand shared between dimeric partners</note>
    </ligand>
</feature>
<dbReference type="NCBIfam" id="NF002872">
    <property type="entry name" value="PRK03202.1"/>
    <property type="match status" value="1"/>
</dbReference>
<feature type="binding site" evidence="15">
    <location>
        <begin position="104"/>
        <end position="107"/>
    </location>
    <ligand>
        <name>ATP</name>
        <dbReference type="ChEBI" id="CHEBI:30616"/>
    </ligand>
</feature>
<dbReference type="GO" id="GO:0003872">
    <property type="term" value="F:6-phosphofructokinase activity"/>
    <property type="evidence" value="ECO:0007669"/>
    <property type="project" value="UniProtKB-UniRule"/>
</dbReference>
<name>A0AAE3AIK7_9FIRM</name>
<organism evidence="17 18">
    <name type="scientific">Hominenteromicrobium mulieris</name>
    <dbReference type="NCBI Taxonomy" id="2885357"/>
    <lineage>
        <taxon>Bacteria</taxon>
        <taxon>Bacillati</taxon>
        <taxon>Bacillota</taxon>
        <taxon>Clostridia</taxon>
        <taxon>Eubacteriales</taxon>
        <taxon>Oscillospiraceae</taxon>
        <taxon>Hominenteromicrobium</taxon>
    </lineage>
</organism>
<gene>
    <name evidence="15 17" type="primary">pfkA</name>
    <name evidence="17" type="ORF">LKD31_00280</name>
</gene>
<keyword evidence="8 15" id="KW-0479">Metal-binding</keyword>
<dbReference type="InterPro" id="IPR012828">
    <property type="entry name" value="PFKA_ATP_prok"/>
</dbReference>
<feature type="binding site" evidence="15">
    <location>
        <position position="164"/>
    </location>
    <ligand>
        <name>substrate</name>
        <note>ligand shared between dimeric partners</note>
    </ligand>
</feature>
<evidence type="ECO:0000256" key="9">
    <source>
        <dbReference type="ARBA" id="ARBA00022741"/>
    </source>
</evidence>
<evidence type="ECO:0000256" key="14">
    <source>
        <dbReference type="ARBA" id="ARBA00048070"/>
    </source>
</evidence>
<feature type="binding site" description="in other chain" evidence="15">
    <location>
        <position position="156"/>
    </location>
    <ligand>
        <name>ADP</name>
        <dbReference type="ChEBI" id="CHEBI:456216"/>
        <note>allosteric activator; ligand shared between dimeric partners</note>
    </ligand>
</feature>
<dbReference type="GO" id="GO:0006002">
    <property type="term" value="P:fructose 6-phosphate metabolic process"/>
    <property type="evidence" value="ECO:0007669"/>
    <property type="project" value="UniProtKB-UniRule"/>
</dbReference>
<reference evidence="17" key="1">
    <citation type="submission" date="2021-10" db="EMBL/GenBank/DDBJ databases">
        <title>Anaerobic single-cell dispensing facilitates the cultivation of human gut bacteria.</title>
        <authorList>
            <person name="Afrizal A."/>
        </authorList>
    </citation>
    <scope>NUCLEOTIDE SEQUENCE</scope>
    <source>
        <strain evidence="17">CLA-AA-H250</strain>
    </source>
</reference>
<keyword evidence="18" id="KW-1185">Reference proteome</keyword>
<feature type="binding site" evidence="15">
    <location>
        <position position="105"/>
    </location>
    <ligand>
        <name>Mg(2+)</name>
        <dbReference type="ChEBI" id="CHEBI:18420"/>
        <note>catalytic</note>
    </ligand>
</feature>
<keyword evidence="6 15" id="KW-0021">Allosteric enzyme</keyword>
<dbReference type="GO" id="GO:0061621">
    <property type="term" value="P:canonical glycolysis"/>
    <property type="evidence" value="ECO:0007669"/>
    <property type="project" value="TreeGrafter"/>
</dbReference>
<dbReference type="Proteomes" id="UP001199424">
    <property type="component" value="Unassembled WGS sequence"/>
</dbReference>